<comment type="subcellular location">
    <subcellularLocation>
        <location evidence="1">Membrane</location>
        <topology evidence="1">Multi-pass membrane protein</topology>
    </subcellularLocation>
</comment>
<keyword evidence="4 7" id="KW-0812">Transmembrane</keyword>
<keyword evidence="3" id="KW-0813">Transport</keyword>
<dbReference type="PANTHER" id="PTHR43840:SF50">
    <property type="entry name" value="MANGANESE EFFLUX SYSTEM PROTEIN MNES"/>
    <property type="match status" value="1"/>
</dbReference>
<dbReference type="Proteomes" id="UP001526147">
    <property type="component" value="Unassembled WGS sequence"/>
</dbReference>
<keyword evidence="5 7" id="KW-1133">Transmembrane helix</keyword>
<evidence type="ECO:0000256" key="2">
    <source>
        <dbReference type="ARBA" id="ARBA00008114"/>
    </source>
</evidence>
<proteinExistence type="inferred from homology"/>
<evidence type="ECO:0000256" key="5">
    <source>
        <dbReference type="ARBA" id="ARBA00022989"/>
    </source>
</evidence>
<feature type="transmembrane region" description="Helical" evidence="7">
    <location>
        <begin position="182"/>
        <end position="199"/>
    </location>
</feature>
<sequence>MVVNNNLKKAERGVWISILAYVFLSAVKLIAGFIGNSDALRADGLNNLTDVIASVTVLIGLKFAQKPADENHKYGHTRAETIASLIAAMIMFIVGIQVIVDAFKNFTSPTESTPELFTAFVALFGAVFMYFVYRYNRKLSKKLESKALYAAAQDNRSDALVSIGAVIGIVGSYLGFARLDSIVAAIVGLIICHTAWGIFKEAVHDLTDGFDAEKLKEIEEEIKNTPGVTLVKDLKARVSGNQTTVDAIIFVKSTLTIIEGHNITDIIEQRLRETYNIERVHIHVEPN</sequence>
<evidence type="ECO:0000313" key="11">
    <source>
        <dbReference type="Proteomes" id="UP001526147"/>
    </source>
</evidence>
<comment type="caution">
    <text evidence="10">The sequence shown here is derived from an EMBL/GenBank/DDBJ whole genome shotgun (WGS) entry which is preliminary data.</text>
</comment>
<feature type="domain" description="Cation efflux protein cytoplasmic" evidence="9">
    <location>
        <begin position="211"/>
        <end position="286"/>
    </location>
</feature>
<name>A0ABT3DDC8_9BACI</name>
<reference evidence="10 11" key="1">
    <citation type="submission" date="2022-10" db="EMBL/GenBank/DDBJ databases">
        <title>Draft genome assembly of moderately radiation resistant bacterium Metabacillus halosaccharovorans.</title>
        <authorList>
            <person name="Pal S."/>
            <person name="Gopinathan A."/>
        </authorList>
    </citation>
    <scope>NUCLEOTIDE SEQUENCE [LARGE SCALE GENOMIC DNA]</scope>
    <source>
        <strain evidence="10 11">VITHBRA001</strain>
    </source>
</reference>
<evidence type="ECO:0000259" key="9">
    <source>
        <dbReference type="Pfam" id="PF16916"/>
    </source>
</evidence>
<protein>
    <submittedName>
        <fullName evidence="10">Cation diffusion facilitator family transporter</fullName>
    </submittedName>
</protein>
<evidence type="ECO:0000313" key="10">
    <source>
        <dbReference type="EMBL" id="MCV9885064.1"/>
    </source>
</evidence>
<evidence type="ECO:0000256" key="3">
    <source>
        <dbReference type="ARBA" id="ARBA00022448"/>
    </source>
</evidence>
<dbReference type="SUPFAM" id="SSF161111">
    <property type="entry name" value="Cation efflux protein transmembrane domain-like"/>
    <property type="match status" value="1"/>
</dbReference>
<dbReference type="SUPFAM" id="SSF160240">
    <property type="entry name" value="Cation efflux protein cytoplasmic domain-like"/>
    <property type="match status" value="1"/>
</dbReference>
<dbReference type="InterPro" id="IPR027469">
    <property type="entry name" value="Cation_efflux_TMD_sf"/>
</dbReference>
<dbReference type="Pfam" id="PF01545">
    <property type="entry name" value="Cation_efflux"/>
    <property type="match status" value="1"/>
</dbReference>
<feature type="transmembrane region" description="Helical" evidence="7">
    <location>
        <begin position="157"/>
        <end position="176"/>
    </location>
</feature>
<dbReference type="EMBL" id="JAOYEY010000028">
    <property type="protein sequence ID" value="MCV9885064.1"/>
    <property type="molecule type" value="Genomic_DNA"/>
</dbReference>
<feature type="transmembrane region" description="Helical" evidence="7">
    <location>
        <begin position="12"/>
        <end position="35"/>
    </location>
</feature>
<evidence type="ECO:0000256" key="4">
    <source>
        <dbReference type="ARBA" id="ARBA00022692"/>
    </source>
</evidence>
<evidence type="ECO:0000256" key="6">
    <source>
        <dbReference type="ARBA" id="ARBA00023136"/>
    </source>
</evidence>
<dbReference type="InterPro" id="IPR036837">
    <property type="entry name" value="Cation_efflux_CTD_sf"/>
</dbReference>
<feature type="transmembrane region" description="Helical" evidence="7">
    <location>
        <begin position="85"/>
        <end position="104"/>
    </location>
</feature>
<evidence type="ECO:0000256" key="7">
    <source>
        <dbReference type="SAM" id="Phobius"/>
    </source>
</evidence>
<feature type="domain" description="Cation efflux protein transmembrane" evidence="8">
    <location>
        <begin position="14"/>
        <end position="206"/>
    </location>
</feature>
<dbReference type="InterPro" id="IPR050291">
    <property type="entry name" value="CDF_Transporter"/>
</dbReference>
<dbReference type="InterPro" id="IPR058533">
    <property type="entry name" value="Cation_efflux_TM"/>
</dbReference>
<accession>A0ABT3DDC8</accession>
<comment type="similarity">
    <text evidence="2">Belongs to the cation diffusion facilitator (CDF) transporter (TC 2.A.4) family.</text>
</comment>
<feature type="transmembrane region" description="Helical" evidence="7">
    <location>
        <begin position="47"/>
        <end position="64"/>
    </location>
</feature>
<dbReference type="InterPro" id="IPR027470">
    <property type="entry name" value="Cation_efflux_CTD"/>
</dbReference>
<dbReference type="Gene3D" id="1.20.1510.10">
    <property type="entry name" value="Cation efflux protein transmembrane domain"/>
    <property type="match status" value="1"/>
</dbReference>
<dbReference type="InterPro" id="IPR002524">
    <property type="entry name" value="Cation_efflux"/>
</dbReference>
<dbReference type="Pfam" id="PF16916">
    <property type="entry name" value="ZT_dimer"/>
    <property type="match status" value="1"/>
</dbReference>
<gene>
    <name evidence="10" type="ORF">OIH86_05305</name>
</gene>
<feature type="transmembrane region" description="Helical" evidence="7">
    <location>
        <begin position="116"/>
        <end position="136"/>
    </location>
</feature>
<dbReference type="Gene3D" id="3.30.70.1350">
    <property type="entry name" value="Cation efflux protein, cytoplasmic domain"/>
    <property type="match status" value="1"/>
</dbReference>
<dbReference type="PANTHER" id="PTHR43840">
    <property type="entry name" value="MITOCHONDRIAL METAL TRANSPORTER 1-RELATED"/>
    <property type="match status" value="1"/>
</dbReference>
<evidence type="ECO:0000256" key="1">
    <source>
        <dbReference type="ARBA" id="ARBA00004141"/>
    </source>
</evidence>
<dbReference type="NCBIfam" id="TIGR01297">
    <property type="entry name" value="CDF"/>
    <property type="match status" value="1"/>
</dbReference>
<organism evidence="10 11">
    <name type="scientific">Metabacillus halosaccharovorans</name>
    <dbReference type="NCBI Taxonomy" id="930124"/>
    <lineage>
        <taxon>Bacteria</taxon>
        <taxon>Bacillati</taxon>
        <taxon>Bacillota</taxon>
        <taxon>Bacilli</taxon>
        <taxon>Bacillales</taxon>
        <taxon>Bacillaceae</taxon>
        <taxon>Metabacillus</taxon>
    </lineage>
</organism>
<keyword evidence="6 7" id="KW-0472">Membrane</keyword>
<evidence type="ECO:0000259" key="8">
    <source>
        <dbReference type="Pfam" id="PF01545"/>
    </source>
</evidence>
<keyword evidence="11" id="KW-1185">Reference proteome</keyword>